<dbReference type="PANTHER" id="PTHR35526">
    <property type="entry name" value="ANTI-SIGMA-F FACTOR RSBW-RELATED"/>
    <property type="match status" value="1"/>
</dbReference>
<dbReference type="PANTHER" id="PTHR35526:SF3">
    <property type="entry name" value="ANTI-SIGMA-F FACTOR RSBW"/>
    <property type="match status" value="1"/>
</dbReference>
<keyword evidence="1" id="KW-0418">Kinase</keyword>
<dbReference type="Proteomes" id="UP001596139">
    <property type="component" value="Unassembled WGS sequence"/>
</dbReference>
<reference evidence="5" key="1">
    <citation type="journal article" date="2019" name="Int. J. Syst. Evol. Microbiol.">
        <title>The Global Catalogue of Microorganisms (GCM) 10K type strain sequencing project: providing services to taxonomists for standard genome sequencing and annotation.</title>
        <authorList>
            <consortium name="The Broad Institute Genomics Platform"/>
            <consortium name="The Broad Institute Genome Sequencing Center for Infectious Disease"/>
            <person name="Wu L."/>
            <person name="Ma J."/>
        </authorList>
    </citation>
    <scope>NUCLEOTIDE SEQUENCE [LARGE SCALE GENOMIC DNA]</scope>
    <source>
        <strain evidence="5">CGMCC 1.15180</strain>
    </source>
</reference>
<keyword evidence="4" id="KW-0067">ATP-binding</keyword>
<evidence type="ECO:0000256" key="1">
    <source>
        <dbReference type="ARBA" id="ARBA00022527"/>
    </source>
</evidence>
<dbReference type="InterPro" id="IPR036890">
    <property type="entry name" value="HATPase_C_sf"/>
</dbReference>
<dbReference type="RefSeq" id="WP_051861454.1">
    <property type="nucleotide sequence ID" value="NZ_JBHSPX010000004.1"/>
</dbReference>
<dbReference type="GO" id="GO:0005524">
    <property type="term" value="F:ATP binding"/>
    <property type="evidence" value="ECO:0007669"/>
    <property type="project" value="UniProtKB-KW"/>
</dbReference>
<feature type="domain" description="Histidine kinase/HSP90-like ATPase" evidence="3">
    <location>
        <begin position="26"/>
        <end position="143"/>
    </location>
</feature>
<sequence>MPNAHPRGLPTVGGDCTTILGPGTSSVRQARYVVRKFLAEHGLQELVDSAELLVSELATNAVVHASGRYRLTLSLGIGTLRCEVADEQRQLPRPPNRQAESKEDNGHYEKHAGAAESGRGLLLVDALSHRWGNRLIEGGKEVWFELEIGAPDRRDGAGEADARHMATGRLRPEAVAGRTEPFLWLMEMPWKDASHFLRVRW</sequence>
<dbReference type="Gene3D" id="3.30.565.10">
    <property type="entry name" value="Histidine kinase-like ATPase, C-terminal domain"/>
    <property type="match status" value="1"/>
</dbReference>
<dbReference type="CDD" id="cd16936">
    <property type="entry name" value="HATPase_RsbW-like"/>
    <property type="match status" value="1"/>
</dbReference>
<dbReference type="Pfam" id="PF13581">
    <property type="entry name" value="HATPase_c_2"/>
    <property type="match status" value="1"/>
</dbReference>
<accession>A0ABW1MLV6</accession>
<dbReference type="InterPro" id="IPR050267">
    <property type="entry name" value="Anti-sigma-factor_SerPK"/>
</dbReference>
<proteinExistence type="predicted"/>
<evidence type="ECO:0000256" key="2">
    <source>
        <dbReference type="SAM" id="MobiDB-lite"/>
    </source>
</evidence>
<keyword evidence="1" id="KW-0723">Serine/threonine-protein kinase</keyword>
<feature type="compositionally biased region" description="Basic and acidic residues" evidence="2">
    <location>
        <begin position="99"/>
        <end position="113"/>
    </location>
</feature>
<comment type="caution">
    <text evidence="4">The sequence shown here is derived from an EMBL/GenBank/DDBJ whole genome shotgun (WGS) entry which is preliminary data.</text>
</comment>
<organism evidence="4 5">
    <name type="scientific">Streptomyces ochraceiscleroticus</name>
    <dbReference type="NCBI Taxonomy" id="47761"/>
    <lineage>
        <taxon>Bacteria</taxon>
        <taxon>Bacillati</taxon>
        <taxon>Actinomycetota</taxon>
        <taxon>Actinomycetes</taxon>
        <taxon>Kitasatosporales</taxon>
        <taxon>Streptomycetaceae</taxon>
        <taxon>Streptomyces</taxon>
    </lineage>
</organism>
<evidence type="ECO:0000313" key="5">
    <source>
        <dbReference type="Proteomes" id="UP001596139"/>
    </source>
</evidence>
<keyword evidence="4" id="KW-0547">Nucleotide-binding</keyword>
<feature type="region of interest" description="Disordered" evidence="2">
    <location>
        <begin position="87"/>
        <end position="113"/>
    </location>
</feature>
<evidence type="ECO:0000259" key="3">
    <source>
        <dbReference type="Pfam" id="PF13581"/>
    </source>
</evidence>
<keyword evidence="1" id="KW-0808">Transferase</keyword>
<gene>
    <name evidence="4" type="ORF">ACFP4F_15710</name>
</gene>
<dbReference type="InterPro" id="IPR003594">
    <property type="entry name" value="HATPase_dom"/>
</dbReference>
<evidence type="ECO:0000313" key="4">
    <source>
        <dbReference type="EMBL" id="MFC6063989.1"/>
    </source>
</evidence>
<protein>
    <submittedName>
        <fullName evidence="4">ATP-binding protein</fullName>
    </submittedName>
</protein>
<name>A0ABW1MLV6_9ACTN</name>
<dbReference type="EMBL" id="JBHSPX010000004">
    <property type="protein sequence ID" value="MFC6063989.1"/>
    <property type="molecule type" value="Genomic_DNA"/>
</dbReference>
<keyword evidence="5" id="KW-1185">Reference proteome</keyword>